<reference evidence="2" key="2">
    <citation type="submission" date="2020-07" db="EMBL/GenBank/DDBJ databases">
        <authorList>
            <person name="Vera ALvarez R."/>
            <person name="Arias-Moreno D.M."/>
            <person name="Jimenez-Jacinto V."/>
            <person name="Jimenez-Bremont J.F."/>
            <person name="Swaminathan K."/>
            <person name="Moose S.P."/>
            <person name="Guerrero-Gonzalez M.L."/>
            <person name="Marino-Ramirez L."/>
            <person name="Landsman D."/>
            <person name="Rodriguez-Kessler M."/>
            <person name="Delgado-Sanchez P."/>
        </authorList>
    </citation>
    <scope>NUCLEOTIDE SEQUENCE</scope>
    <source>
        <tissue evidence="2">Cladode</tissue>
    </source>
</reference>
<protein>
    <submittedName>
        <fullName evidence="2">Uncharacterized protein</fullName>
    </submittedName>
</protein>
<sequence>MKVLHQIHLQMLKNLMLESQRWCCRQSHHSPNSCGVAKQEAVELLISLLPQRSTPLIGFQILRTRSLDCSSGLCLLAIFTFIPAVAAVPGFVEGIHPISAGLAHEFCSVVFHFQQ</sequence>
<name>A0A7C9EQT3_OPUST</name>
<evidence type="ECO:0000256" key="1">
    <source>
        <dbReference type="SAM" id="Phobius"/>
    </source>
</evidence>
<evidence type="ECO:0000313" key="2">
    <source>
        <dbReference type="EMBL" id="MBA4666064.1"/>
    </source>
</evidence>
<accession>A0A7C9EQT3</accession>
<reference evidence="2" key="1">
    <citation type="journal article" date="2013" name="J. Plant Res.">
        <title>Effect of fungi and light on seed germination of three Opuntia species from semiarid lands of central Mexico.</title>
        <authorList>
            <person name="Delgado-Sanchez P."/>
            <person name="Jimenez-Bremont J.F."/>
            <person name="Guerrero-Gonzalez Mde L."/>
            <person name="Flores J."/>
        </authorList>
    </citation>
    <scope>NUCLEOTIDE SEQUENCE</scope>
    <source>
        <tissue evidence="2">Cladode</tissue>
    </source>
</reference>
<keyword evidence="1" id="KW-0472">Membrane</keyword>
<keyword evidence="1" id="KW-0812">Transmembrane</keyword>
<dbReference type="AlphaFoldDB" id="A0A7C9EQT3"/>
<dbReference type="EMBL" id="GISG01230396">
    <property type="protein sequence ID" value="MBA4666064.1"/>
    <property type="molecule type" value="Transcribed_RNA"/>
</dbReference>
<organism evidence="2">
    <name type="scientific">Opuntia streptacantha</name>
    <name type="common">Prickly pear cactus</name>
    <name type="synonym">Opuntia cardona</name>
    <dbReference type="NCBI Taxonomy" id="393608"/>
    <lineage>
        <taxon>Eukaryota</taxon>
        <taxon>Viridiplantae</taxon>
        <taxon>Streptophyta</taxon>
        <taxon>Embryophyta</taxon>
        <taxon>Tracheophyta</taxon>
        <taxon>Spermatophyta</taxon>
        <taxon>Magnoliopsida</taxon>
        <taxon>eudicotyledons</taxon>
        <taxon>Gunneridae</taxon>
        <taxon>Pentapetalae</taxon>
        <taxon>Caryophyllales</taxon>
        <taxon>Cactineae</taxon>
        <taxon>Cactaceae</taxon>
        <taxon>Opuntioideae</taxon>
        <taxon>Opuntia</taxon>
    </lineage>
</organism>
<feature type="transmembrane region" description="Helical" evidence="1">
    <location>
        <begin position="73"/>
        <end position="92"/>
    </location>
</feature>
<proteinExistence type="predicted"/>
<keyword evidence="1" id="KW-1133">Transmembrane helix</keyword>